<gene>
    <name evidence="2" type="ORF">EXN23_01015</name>
</gene>
<evidence type="ECO:0000313" key="3">
    <source>
        <dbReference type="Proteomes" id="UP000319481"/>
    </source>
</evidence>
<sequence>MSEKFLSADDFIDSFSHDFKTLELDGKSIPIRAMTVAEIFVACKRIPKFRRFLQDASEFMFGSDQAASEVMAARFNGPTLMDVALDAGLDAVACFVACCLNRPHDEEFEKKLLLTPDTFLLPALSQCKDVTLGGQSIEAFFTEKLRLLNLMGLMKLGKTPKREPTAANRQPSKRSKKAA</sequence>
<accession>A0ABY3BUW4</accession>
<reference evidence="2 3" key="1">
    <citation type="journal article" date="2019" name="Appl. Microbiol. Biotechnol.">
        <title>Differential efficiency of wild type rhizogenic strains for rol gene transformation of plants.</title>
        <authorList>
            <person name="Desmet S."/>
            <person name="De Keyser E."/>
            <person name="Van Vaerenbergh J."/>
            <person name="Baeyen S."/>
            <person name="Van Huylenbroeck J."/>
            <person name="Geelen D."/>
            <person name="Dhooghe E."/>
        </authorList>
    </citation>
    <scope>NUCLEOTIDE SEQUENCE [LARGE SCALE GENOMIC DNA]</scope>
    <source>
        <strain evidence="2 3">GBBC3283</strain>
    </source>
</reference>
<comment type="caution">
    <text evidence="2">The sequence shown here is derived from an EMBL/GenBank/DDBJ whole genome shotgun (WGS) entry which is preliminary data.</text>
</comment>
<dbReference type="RefSeq" id="WP_142911554.1">
    <property type="nucleotide sequence ID" value="NZ_JAPZLP010000001.1"/>
</dbReference>
<proteinExistence type="predicted"/>
<name>A0ABY3BUW4_9HYPH</name>
<protein>
    <submittedName>
        <fullName evidence="2">Uncharacterized protein</fullName>
    </submittedName>
</protein>
<dbReference type="Proteomes" id="UP000319481">
    <property type="component" value="Unassembled WGS sequence"/>
</dbReference>
<evidence type="ECO:0000313" key="2">
    <source>
        <dbReference type="EMBL" id="TRA96850.1"/>
    </source>
</evidence>
<organism evidence="2 3">
    <name type="scientific">Agrobacterium salinitolerans</name>
    <dbReference type="NCBI Taxonomy" id="1183413"/>
    <lineage>
        <taxon>Bacteria</taxon>
        <taxon>Pseudomonadati</taxon>
        <taxon>Pseudomonadota</taxon>
        <taxon>Alphaproteobacteria</taxon>
        <taxon>Hyphomicrobiales</taxon>
        <taxon>Rhizobiaceae</taxon>
        <taxon>Rhizobium/Agrobacterium group</taxon>
        <taxon>Agrobacterium</taxon>
    </lineage>
</organism>
<evidence type="ECO:0000256" key="1">
    <source>
        <dbReference type="SAM" id="MobiDB-lite"/>
    </source>
</evidence>
<feature type="region of interest" description="Disordered" evidence="1">
    <location>
        <begin position="159"/>
        <end position="179"/>
    </location>
</feature>
<keyword evidence="3" id="KW-1185">Reference proteome</keyword>
<dbReference type="EMBL" id="SGNZ01000001">
    <property type="protein sequence ID" value="TRA96850.1"/>
    <property type="molecule type" value="Genomic_DNA"/>
</dbReference>